<feature type="transmembrane region" description="Helical" evidence="10">
    <location>
        <begin position="160"/>
        <end position="186"/>
    </location>
</feature>
<evidence type="ECO:0000259" key="12">
    <source>
        <dbReference type="Pfam" id="PF01699"/>
    </source>
</evidence>
<feature type="signal peptide" evidence="11">
    <location>
        <begin position="1"/>
        <end position="20"/>
    </location>
</feature>
<feature type="transmembrane region" description="Helical" evidence="10">
    <location>
        <begin position="379"/>
        <end position="397"/>
    </location>
</feature>
<keyword evidence="2" id="KW-0813">Transport</keyword>
<evidence type="ECO:0000256" key="6">
    <source>
        <dbReference type="ARBA" id="ARBA00023136"/>
    </source>
</evidence>
<dbReference type="eggNOG" id="KOG2399">
    <property type="taxonomic scope" value="Eukaryota"/>
</dbReference>
<evidence type="ECO:0000256" key="5">
    <source>
        <dbReference type="ARBA" id="ARBA00023053"/>
    </source>
</evidence>
<keyword evidence="5" id="KW-0915">Sodium</keyword>
<keyword evidence="14" id="KW-1185">Reference proteome</keyword>
<feature type="transmembrane region" description="Helical" evidence="10">
    <location>
        <begin position="473"/>
        <end position="494"/>
    </location>
</feature>
<feature type="transmembrane region" description="Helical" evidence="10">
    <location>
        <begin position="260"/>
        <end position="280"/>
    </location>
</feature>
<organism evidence="13 14">
    <name type="scientific">Bathycoccus prasinos</name>
    <dbReference type="NCBI Taxonomy" id="41875"/>
    <lineage>
        <taxon>Eukaryota</taxon>
        <taxon>Viridiplantae</taxon>
        <taxon>Chlorophyta</taxon>
        <taxon>Mamiellophyceae</taxon>
        <taxon>Mamiellales</taxon>
        <taxon>Bathycoccaceae</taxon>
        <taxon>Bathycoccus</taxon>
    </lineage>
</organism>
<dbReference type="Pfam" id="PF01699">
    <property type="entry name" value="Na_Ca_ex"/>
    <property type="match status" value="2"/>
</dbReference>
<dbReference type="InterPro" id="IPR044880">
    <property type="entry name" value="NCX_ion-bd_dom_sf"/>
</dbReference>
<sequence>MSLLFVGVLCAVCFNDAPVAQNIDSVSSSSSSVLEPSLSFSKGGRVLLGEKEEENERDDVLVLPSKEDEEEKEANFYCTSLAIERSADKCTHVQKYECNADTESMIANYLYFHHCTMKEYQSLSVFTLIGVVILSFYVLGDTAEEFFCPVVRRVAKVLQLSPNTAGVTLLALGNGAPDVFASLAAFSSGDGGSGEIGAGMIGAIVSAGMFVSGGVVGAVAVVAAPFEVPRGAFLRDAWFYFFGAVLVCYVVTSGEVYPRHAIGFILYYLAFVCLVIVSDVRERRKRLTRDGGGESMSDVVGSSHSGLEEKEQNLVGLDGEKGVVDWMDEPPAHEVLGENIVRWCQAHGRTKYGLFKALVHAPLDVCRRMTIPSAEPDRWNRFYALSSVALGPLLLLHQVKDVVGAQTLIGNDFVGFLPLWMCVLIPSTLVGCAVFVASNHSHQPEYWPLALALAFGTSIVWISLAATELLECLTVLGHISGISPAVLGVTVLAWGNSVGDLVADVVIAKSGQPTMAVAACYSGPMFNMCVGLGLAFALQAIELSPAPLTLLTHANIPISFMFLFASLLLSLTYVPAKRFRVTKPFGVTLILLYALSNMIMIGIEVGNNL</sequence>
<comment type="similarity">
    <text evidence="8">Belongs to the Ca(2+):cation antiporter (CaCA) (TC 2.A.19) family. Cation/calcium exchanger (CCX) subfamily.</text>
</comment>
<keyword evidence="6 10" id="KW-0472">Membrane</keyword>
<evidence type="ECO:0000256" key="4">
    <source>
        <dbReference type="ARBA" id="ARBA00022989"/>
    </source>
</evidence>
<feature type="chain" id="PRO_5003917287" evidence="11">
    <location>
        <begin position="21"/>
        <end position="609"/>
    </location>
</feature>
<dbReference type="KEGG" id="bpg:Bathy03g01840"/>
<evidence type="ECO:0000256" key="9">
    <source>
        <dbReference type="SAM" id="MobiDB-lite"/>
    </source>
</evidence>
<dbReference type="RefSeq" id="XP_007513939.1">
    <property type="nucleotide sequence ID" value="XM_007513877.1"/>
</dbReference>
<feature type="transmembrane region" description="Helical" evidence="10">
    <location>
        <begin position="449"/>
        <end position="467"/>
    </location>
</feature>
<dbReference type="OrthoDB" id="407410at2759"/>
<protein>
    <submittedName>
        <fullName evidence="13">Sodium/calcium exchanger protein</fullName>
    </submittedName>
</protein>
<feature type="transmembrane region" description="Helical" evidence="10">
    <location>
        <begin position="120"/>
        <end position="139"/>
    </location>
</feature>
<evidence type="ECO:0000256" key="1">
    <source>
        <dbReference type="ARBA" id="ARBA00004141"/>
    </source>
</evidence>
<gene>
    <name evidence="13" type="ORF">Bathy03g01840</name>
</gene>
<reference evidence="13 14" key="1">
    <citation type="submission" date="2011-10" db="EMBL/GenBank/DDBJ databases">
        <authorList>
            <person name="Genoscope - CEA"/>
        </authorList>
    </citation>
    <scope>NUCLEOTIDE SEQUENCE [LARGE SCALE GENOMIC DNA]</scope>
    <source>
        <strain evidence="13 14">RCC 1105</strain>
    </source>
</reference>
<dbReference type="GO" id="GO:0006814">
    <property type="term" value="P:sodium ion transport"/>
    <property type="evidence" value="ECO:0007669"/>
    <property type="project" value="UniProtKB-KW"/>
</dbReference>
<evidence type="ECO:0000256" key="11">
    <source>
        <dbReference type="SAM" id="SignalP"/>
    </source>
</evidence>
<keyword evidence="3 10" id="KW-0812">Transmembrane</keyword>
<keyword evidence="11" id="KW-0732">Signal</keyword>
<proteinExistence type="inferred from homology"/>
<dbReference type="InterPro" id="IPR004837">
    <property type="entry name" value="NaCa_Exmemb"/>
</dbReference>
<dbReference type="Gene3D" id="1.20.1420.30">
    <property type="entry name" value="NCX, central ion-binding region"/>
    <property type="match status" value="2"/>
</dbReference>
<feature type="transmembrane region" description="Helical" evidence="10">
    <location>
        <begin position="550"/>
        <end position="573"/>
    </location>
</feature>
<dbReference type="GO" id="GO:0008324">
    <property type="term" value="F:monoatomic cation transmembrane transporter activity"/>
    <property type="evidence" value="ECO:0007669"/>
    <property type="project" value="TreeGrafter"/>
</dbReference>
<name>K8EBU8_9CHLO</name>
<evidence type="ECO:0000256" key="7">
    <source>
        <dbReference type="ARBA" id="ARBA00023201"/>
    </source>
</evidence>
<dbReference type="EMBL" id="FO082276">
    <property type="protein sequence ID" value="CCO15376.1"/>
    <property type="molecule type" value="Genomic_DNA"/>
</dbReference>
<feature type="transmembrane region" description="Helical" evidence="10">
    <location>
        <begin position="417"/>
        <end position="437"/>
    </location>
</feature>
<feature type="domain" description="Sodium/calcium exchanger membrane region" evidence="12">
    <location>
        <begin position="131"/>
        <end position="276"/>
    </location>
</feature>
<dbReference type="AlphaFoldDB" id="K8EBU8"/>
<feature type="transmembrane region" description="Helical" evidence="10">
    <location>
        <begin position="198"/>
        <end position="225"/>
    </location>
</feature>
<accession>K8EBU8</accession>
<dbReference type="PANTHER" id="PTHR12266:SF33">
    <property type="entry name" value="CATION_CALCIUM EXCHANGER 5"/>
    <property type="match status" value="1"/>
</dbReference>
<dbReference type="GO" id="GO:0016020">
    <property type="term" value="C:membrane"/>
    <property type="evidence" value="ECO:0007669"/>
    <property type="project" value="UniProtKB-SubCell"/>
</dbReference>
<keyword evidence="7" id="KW-0739">Sodium transport</keyword>
<keyword evidence="7" id="KW-0406">Ion transport</keyword>
<dbReference type="InterPro" id="IPR051359">
    <property type="entry name" value="CaCA_antiporter"/>
</dbReference>
<evidence type="ECO:0000313" key="14">
    <source>
        <dbReference type="Proteomes" id="UP000198341"/>
    </source>
</evidence>
<evidence type="ECO:0000256" key="10">
    <source>
        <dbReference type="SAM" id="Phobius"/>
    </source>
</evidence>
<evidence type="ECO:0000256" key="3">
    <source>
        <dbReference type="ARBA" id="ARBA00022692"/>
    </source>
</evidence>
<feature type="transmembrane region" description="Helical" evidence="10">
    <location>
        <begin position="515"/>
        <end position="538"/>
    </location>
</feature>
<evidence type="ECO:0000313" key="13">
    <source>
        <dbReference type="EMBL" id="CCO15376.1"/>
    </source>
</evidence>
<evidence type="ECO:0000256" key="2">
    <source>
        <dbReference type="ARBA" id="ARBA00022448"/>
    </source>
</evidence>
<feature type="transmembrane region" description="Helical" evidence="10">
    <location>
        <begin position="585"/>
        <end position="603"/>
    </location>
</feature>
<dbReference type="PANTHER" id="PTHR12266">
    <property type="entry name" value="NA+/CA2+ K+ INDEPENDENT EXCHANGER"/>
    <property type="match status" value="1"/>
</dbReference>
<feature type="region of interest" description="Disordered" evidence="9">
    <location>
        <begin position="287"/>
        <end position="307"/>
    </location>
</feature>
<feature type="transmembrane region" description="Helical" evidence="10">
    <location>
        <begin position="237"/>
        <end position="254"/>
    </location>
</feature>
<evidence type="ECO:0000256" key="8">
    <source>
        <dbReference type="ARBA" id="ARBA00038187"/>
    </source>
</evidence>
<dbReference type="Proteomes" id="UP000198341">
    <property type="component" value="Chromosome 3"/>
</dbReference>
<comment type="subcellular location">
    <subcellularLocation>
        <location evidence="1">Membrane</location>
        <topology evidence="1">Multi-pass membrane protein</topology>
    </subcellularLocation>
</comment>
<dbReference type="GeneID" id="19016722"/>
<feature type="domain" description="Sodium/calcium exchanger membrane region" evidence="12">
    <location>
        <begin position="452"/>
        <end position="601"/>
    </location>
</feature>
<keyword evidence="4 10" id="KW-1133">Transmembrane helix</keyword>